<dbReference type="EMBL" id="CP022987">
    <property type="protein sequence ID" value="QAA94646.1"/>
    <property type="molecule type" value="Genomic_DNA"/>
</dbReference>
<keyword evidence="4" id="KW-1185">Reference proteome</keyword>
<dbReference type="NCBIfam" id="NF037995">
    <property type="entry name" value="TRAP_S1"/>
    <property type="match status" value="1"/>
</dbReference>
<dbReference type="Pfam" id="PF03480">
    <property type="entry name" value="DctP"/>
    <property type="match status" value="1"/>
</dbReference>
<gene>
    <name evidence="3" type="ORF">CKA81_12965</name>
</gene>
<sequence length="339" mass="36982">MNQKFFGKRLKRLTIIAASTLAMALPGITTAADKPIKWDLAGYYGMGTPPTKLLNEFAAEVKAATDGKLLISVRPVGELPYSPPEYHRVVGNGSIQMADTAWIAGDIPSAGALTLPLLVRNFTELRTAMQAAQPGIDKELERFGAKPLFWYSFPVANFWGTGSAPQSLQEFAGLKIRGLTPEHSALIAMLNAAPATIATPEVMTGLQYGTINTAITSAFGLTSAKWDSLIKWGYIVNLAPTPSYIVVNQKDFDALPEDIRQTLVTVAAKHQEKMLDFIEADEARLQKELADSGLVLVEAPDEEIEALVKQVEPLWQQWHESRGDTAKATLDAVRSSMKR</sequence>
<evidence type="ECO:0000256" key="1">
    <source>
        <dbReference type="ARBA" id="ARBA00022729"/>
    </source>
</evidence>
<dbReference type="KEGG" id="pus:CKA81_12965"/>
<dbReference type="PANTHER" id="PTHR33376:SF4">
    <property type="entry name" value="SIALIC ACID-BINDING PERIPLASMIC PROTEIN SIAP"/>
    <property type="match status" value="1"/>
</dbReference>
<evidence type="ECO:0000313" key="4">
    <source>
        <dbReference type="Proteomes" id="UP000283474"/>
    </source>
</evidence>
<reference evidence="3 4" key="1">
    <citation type="submission" date="2017-08" db="EMBL/GenBank/DDBJ databases">
        <authorList>
            <person name="Park S.-J."/>
            <person name="Kim H."/>
        </authorList>
    </citation>
    <scope>NUCLEOTIDE SEQUENCE [LARGE SCALE GENOMIC DNA]</scope>
    <source>
        <strain evidence="4">ye3</strain>
    </source>
</reference>
<dbReference type="OrthoDB" id="8836992at2"/>
<keyword evidence="1 2" id="KW-0732">Signal</keyword>
<accession>A0A410GEB2</accession>
<dbReference type="PANTHER" id="PTHR33376">
    <property type="match status" value="1"/>
</dbReference>
<name>A0A410GEB2_9BURK</name>
<feature type="chain" id="PRO_5019544042" description="ABC transporter substrate-binding protein" evidence="2">
    <location>
        <begin position="32"/>
        <end position="339"/>
    </location>
</feature>
<proteinExistence type="predicted"/>
<dbReference type="AlphaFoldDB" id="A0A410GEB2"/>
<evidence type="ECO:0008006" key="5">
    <source>
        <dbReference type="Google" id="ProtNLM"/>
    </source>
</evidence>
<feature type="signal peptide" evidence="2">
    <location>
        <begin position="1"/>
        <end position="31"/>
    </location>
</feature>
<dbReference type="RefSeq" id="WP_128355642.1">
    <property type="nucleotide sequence ID" value="NZ_CP022987.1"/>
</dbReference>
<dbReference type="Proteomes" id="UP000283474">
    <property type="component" value="Chromosome"/>
</dbReference>
<protein>
    <recommendedName>
        <fullName evidence="5">ABC transporter substrate-binding protein</fullName>
    </recommendedName>
</protein>
<dbReference type="InterPro" id="IPR038404">
    <property type="entry name" value="TRAP_DctP_sf"/>
</dbReference>
<dbReference type="GO" id="GO:0055085">
    <property type="term" value="P:transmembrane transport"/>
    <property type="evidence" value="ECO:0007669"/>
    <property type="project" value="InterPro"/>
</dbReference>
<dbReference type="InterPro" id="IPR018389">
    <property type="entry name" value="DctP_fam"/>
</dbReference>
<evidence type="ECO:0000256" key="2">
    <source>
        <dbReference type="SAM" id="SignalP"/>
    </source>
</evidence>
<dbReference type="Gene3D" id="3.40.190.170">
    <property type="entry name" value="Bacterial extracellular solute-binding protein, family 7"/>
    <property type="match status" value="1"/>
</dbReference>
<organism evidence="3 4">
    <name type="scientific">Pollutimonas thiosulfatoxidans</name>
    <dbReference type="NCBI Taxonomy" id="2028345"/>
    <lineage>
        <taxon>Bacteria</taxon>
        <taxon>Pseudomonadati</taxon>
        <taxon>Pseudomonadota</taxon>
        <taxon>Betaproteobacteria</taxon>
        <taxon>Burkholderiales</taxon>
        <taxon>Alcaligenaceae</taxon>
        <taxon>Pollutimonas</taxon>
    </lineage>
</organism>
<evidence type="ECO:0000313" key="3">
    <source>
        <dbReference type="EMBL" id="QAA94646.1"/>
    </source>
</evidence>